<feature type="compositionally biased region" description="Polar residues" evidence="1">
    <location>
        <begin position="32"/>
        <end position="45"/>
    </location>
</feature>
<dbReference type="AlphaFoldDB" id="A0A314UIB7"/>
<evidence type="ECO:0000256" key="1">
    <source>
        <dbReference type="SAM" id="MobiDB-lite"/>
    </source>
</evidence>
<feature type="compositionally biased region" description="Basic and acidic residues" evidence="1">
    <location>
        <begin position="53"/>
        <end position="65"/>
    </location>
</feature>
<name>A0A314UIB7_PRUYE</name>
<keyword evidence="3" id="KW-1185">Reference proteome</keyword>
<comment type="caution">
    <text evidence="2">The sequence shown here is derived from an EMBL/GenBank/DDBJ whole genome shotgun (WGS) entry which is preliminary data.</text>
</comment>
<evidence type="ECO:0000313" key="2">
    <source>
        <dbReference type="EMBL" id="PQM36532.1"/>
    </source>
</evidence>
<proteinExistence type="predicted"/>
<dbReference type="EMBL" id="PJQY01003542">
    <property type="protein sequence ID" value="PQM36532.1"/>
    <property type="molecule type" value="Genomic_DNA"/>
</dbReference>
<feature type="compositionally biased region" description="Basic residues" evidence="1">
    <location>
        <begin position="73"/>
        <end position="90"/>
    </location>
</feature>
<gene>
    <name evidence="2" type="ORF">Pyn_00996</name>
</gene>
<dbReference type="Proteomes" id="UP000250321">
    <property type="component" value="Unassembled WGS sequence"/>
</dbReference>
<evidence type="ECO:0000313" key="3">
    <source>
        <dbReference type="Proteomes" id="UP000250321"/>
    </source>
</evidence>
<accession>A0A314UIB7</accession>
<protein>
    <submittedName>
        <fullName evidence="2">Uncharacterized protein</fullName>
    </submittedName>
</protein>
<organism evidence="2 3">
    <name type="scientific">Prunus yedoensis var. nudiflora</name>
    <dbReference type="NCBI Taxonomy" id="2094558"/>
    <lineage>
        <taxon>Eukaryota</taxon>
        <taxon>Viridiplantae</taxon>
        <taxon>Streptophyta</taxon>
        <taxon>Embryophyta</taxon>
        <taxon>Tracheophyta</taxon>
        <taxon>Spermatophyta</taxon>
        <taxon>Magnoliopsida</taxon>
        <taxon>eudicotyledons</taxon>
        <taxon>Gunneridae</taxon>
        <taxon>Pentapetalae</taxon>
        <taxon>rosids</taxon>
        <taxon>fabids</taxon>
        <taxon>Rosales</taxon>
        <taxon>Rosaceae</taxon>
        <taxon>Amygdaloideae</taxon>
        <taxon>Amygdaleae</taxon>
        <taxon>Prunus</taxon>
    </lineage>
</organism>
<reference evidence="2 3" key="1">
    <citation type="submission" date="2018-02" db="EMBL/GenBank/DDBJ databases">
        <title>Draft genome of wild Prunus yedoensis var. nudiflora.</title>
        <authorList>
            <person name="Baek S."/>
            <person name="Kim J.-H."/>
            <person name="Choi K."/>
            <person name="Kim G.-B."/>
            <person name="Cho A."/>
            <person name="Jang H."/>
            <person name="Shin C.-H."/>
            <person name="Yu H.-J."/>
            <person name="Mun J.-H."/>
        </authorList>
    </citation>
    <scope>NUCLEOTIDE SEQUENCE [LARGE SCALE GENOMIC DNA]</scope>
    <source>
        <strain evidence="3">cv. Jeju island</strain>
        <tissue evidence="2">Leaf</tissue>
    </source>
</reference>
<feature type="region of interest" description="Disordered" evidence="1">
    <location>
        <begin position="1"/>
        <end position="96"/>
    </location>
</feature>
<sequence>MDHGKPPGTLPETQIDGPDPPNSTEISDHVFGQSSSPFASRNRVSYQRRREWRKTLTRPEAERRGPGSQRRPSQSHRRNFRRKRLSPRRNSRLEAS</sequence>